<protein>
    <submittedName>
        <fullName evidence="8 9">Proline-rich transmembrane protein 1-like isoform X2</fullName>
    </submittedName>
</protein>
<dbReference type="InterPro" id="IPR051423">
    <property type="entry name" value="CD225/Dispanin"/>
</dbReference>
<keyword evidence="3 6" id="KW-0812">Transmembrane</keyword>
<gene>
    <name evidence="8 9" type="primary">LOC136081764</name>
</gene>
<comment type="similarity">
    <text evidence="2">Belongs to the CD225/Dispanin family.</text>
</comment>
<dbReference type="Pfam" id="PF04505">
    <property type="entry name" value="CD225"/>
    <property type="match status" value="1"/>
</dbReference>
<dbReference type="RefSeq" id="XP_065655889.1">
    <property type="nucleotide sequence ID" value="XM_065799817.1"/>
</dbReference>
<evidence type="ECO:0000313" key="9">
    <source>
        <dbReference type="RefSeq" id="XP_065655889.1"/>
    </source>
</evidence>
<dbReference type="GeneID" id="136081764"/>
<sequence>MEQNYRSEQPPHFQALAQVSPSQSYQSQQYGPSTPLIGNAPYRNPYHAIGIVTQQPEVNMAQLPNSYRATAWFTCLFCCWPLGLMSIKKSNEVETAISLGDIERAQLASKSARNYAIAAVFGGLFVIALLVIYALNL</sequence>
<evidence type="ECO:0000313" key="7">
    <source>
        <dbReference type="Proteomes" id="UP001652625"/>
    </source>
</evidence>
<evidence type="ECO:0000256" key="1">
    <source>
        <dbReference type="ARBA" id="ARBA00004370"/>
    </source>
</evidence>
<evidence type="ECO:0000256" key="2">
    <source>
        <dbReference type="ARBA" id="ARBA00006843"/>
    </source>
</evidence>
<keyword evidence="7" id="KW-1185">Reference proteome</keyword>
<evidence type="ECO:0000256" key="5">
    <source>
        <dbReference type="ARBA" id="ARBA00023136"/>
    </source>
</evidence>
<evidence type="ECO:0000256" key="4">
    <source>
        <dbReference type="ARBA" id="ARBA00022989"/>
    </source>
</evidence>
<evidence type="ECO:0000256" key="6">
    <source>
        <dbReference type="SAM" id="Phobius"/>
    </source>
</evidence>
<name>A0ABM4C2V1_HYDVU</name>
<feature type="transmembrane region" description="Helical" evidence="6">
    <location>
        <begin position="114"/>
        <end position="135"/>
    </location>
</feature>
<comment type="subcellular location">
    <subcellularLocation>
        <location evidence="1">Membrane</location>
    </subcellularLocation>
</comment>
<dbReference type="Proteomes" id="UP001652625">
    <property type="component" value="Chromosome 06"/>
</dbReference>
<organism evidence="7 9">
    <name type="scientific">Hydra vulgaris</name>
    <name type="common">Hydra</name>
    <name type="synonym">Hydra attenuata</name>
    <dbReference type="NCBI Taxonomy" id="6087"/>
    <lineage>
        <taxon>Eukaryota</taxon>
        <taxon>Metazoa</taxon>
        <taxon>Cnidaria</taxon>
        <taxon>Hydrozoa</taxon>
        <taxon>Hydroidolina</taxon>
        <taxon>Anthoathecata</taxon>
        <taxon>Aplanulata</taxon>
        <taxon>Hydridae</taxon>
        <taxon>Hydra</taxon>
    </lineage>
</organism>
<dbReference type="PANTHER" id="PTHR14948">
    <property type="entry name" value="NG5"/>
    <property type="match status" value="1"/>
</dbReference>
<keyword evidence="5 6" id="KW-0472">Membrane</keyword>
<dbReference type="RefSeq" id="XP_065655888.1">
    <property type="nucleotide sequence ID" value="XM_065799816.1"/>
</dbReference>
<proteinExistence type="inferred from homology"/>
<dbReference type="InterPro" id="IPR007593">
    <property type="entry name" value="CD225/Dispanin_fam"/>
</dbReference>
<accession>A0ABM4C2V1</accession>
<reference evidence="8 9" key="1">
    <citation type="submission" date="2025-05" db="UniProtKB">
        <authorList>
            <consortium name="RefSeq"/>
        </authorList>
    </citation>
    <scope>IDENTIFICATION</scope>
</reference>
<keyword evidence="4 6" id="KW-1133">Transmembrane helix</keyword>
<evidence type="ECO:0000256" key="3">
    <source>
        <dbReference type="ARBA" id="ARBA00022692"/>
    </source>
</evidence>
<dbReference type="PANTHER" id="PTHR14948:SF25">
    <property type="entry name" value="DUF4190 DOMAIN-CONTAINING PROTEIN"/>
    <property type="match status" value="1"/>
</dbReference>
<evidence type="ECO:0000313" key="8">
    <source>
        <dbReference type="RefSeq" id="XP_065655888.1"/>
    </source>
</evidence>